<feature type="region of interest" description="Disordered" evidence="1">
    <location>
        <begin position="53"/>
        <end position="90"/>
    </location>
</feature>
<sequence length="90" mass="9880">MVGALKSPPFAISASIRATSTMCRLLVFSGSFGCCESGIFVEQHEFDQECDRCTEEDEGIGDVGDETHPTPEKRGAETEEPQGQRKKQRV</sequence>
<accession>A0A8E5HTD0</accession>
<protein>
    <submittedName>
        <fullName evidence="2">Uncharacterized protein</fullName>
    </submittedName>
</protein>
<dbReference type="GeneID" id="66065868"/>
<dbReference type="KEGG" id="uvi:66065868"/>
<organism evidence="2 3">
    <name type="scientific">Ustilaginoidea virens</name>
    <name type="common">Rice false smut fungus</name>
    <name type="synonym">Villosiclava virens</name>
    <dbReference type="NCBI Taxonomy" id="1159556"/>
    <lineage>
        <taxon>Eukaryota</taxon>
        <taxon>Fungi</taxon>
        <taxon>Dikarya</taxon>
        <taxon>Ascomycota</taxon>
        <taxon>Pezizomycotina</taxon>
        <taxon>Sordariomycetes</taxon>
        <taxon>Hypocreomycetidae</taxon>
        <taxon>Hypocreales</taxon>
        <taxon>Clavicipitaceae</taxon>
        <taxon>Ustilaginoidea</taxon>
    </lineage>
</organism>
<keyword evidence="3" id="KW-1185">Reference proteome</keyword>
<reference evidence="2" key="1">
    <citation type="submission" date="2020-03" db="EMBL/GenBank/DDBJ databases">
        <title>A mixture of massive structural variations and highly conserved coding sequences in Ustilaginoidea virens genome.</title>
        <authorList>
            <person name="Zhang K."/>
            <person name="Zhao Z."/>
            <person name="Zhang Z."/>
            <person name="Li Y."/>
            <person name="Hsiang T."/>
            <person name="Sun W."/>
        </authorList>
    </citation>
    <scope>NUCLEOTIDE SEQUENCE</scope>
    <source>
        <strain evidence="2">UV-8b</strain>
    </source>
</reference>
<evidence type="ECO:0000313" key="2">
    <source>
        <dbReference type="EMBL" id="QUC20849.1"/>
    </source>
</evidence>
<proteinExistence type="predicted"/>
<evidence type="ECO:0000313" key="3">
    <source>
        <dbReference type="Proteomes" id="UP000027002"/>
    </source>
</evidence>
<evidence type="ECO:0000256" key="1">
    <source>
        <dbReference type="SAM" id="MobiDB-lite"/>
    </source>
</evidence>
<feature type="compositionally biased region" description="Basic and acidic residues" evidence="1">
    <location>
        <begin position="65"/>
        <end position="77"/>
    </location>
</feature>
<dbReference type="AlphaFoldDB" id="A0A8E5HTD0"/>
<dbReference type="RefSeq" id="XP_042998522.1">
    <property type="nucleotide sequence ID" value="XM_043142588.1"/>
</dbReference>
<gene>
    <name evidence="2" type="ORF">UV8b_05090</name>
</gene>
<dbReference type="OrthoDB" id="4739627at2759"/>
<dbReference type="EMBL" id="CP072756">
    <property type="protein sequence ID" value="QUC20849.1"/>
    <property type="molecule type" value="Genomic_DNA"/>
</dbReference>
<feature type="compositionally biased region" description="Acidic residues" evidence="1">
    <location>
        <begin position="54"/>
        <end position="64"/>
    </location>
</feature>
<dbReference type="Proteomes" id="UP000027002">
    <property type="component" value="Chromosome 4"/>
</dbReference>
<name>A0A8E5HTD0_USTVR</name>